<dbReference type="STRING" id="56107.Cylst_0172"/>
<gene>
    <name evidence="2" type="ORF">Cylst_0172</name>
</gene>
<dbReference type="HOGENOM" id="CLU_412092_0_0_3"/>
<evidence type="ECO:0000313" key="3">
    <source>
        <dbReference type="Proteomes" id="UP000010475"/>
    </source>
</evidence>
<dbReference type="KEGG" id="csg:Cylst_0172"/>
<sequence length="717" mass="83378">MASIHNSPEEKFTEAVDDWDLDRLYKDLKSSKQQVAPHKTKGLTAIEKLHLRGLLCGNSPVEMAKKLHKQPRGLEADLSQTLYRYVEKLTDRPTKTVKNWRDICEWLEEAGYKTSTSHSGTNPQPQKSSPEREIASDSDFVGREEDIAQLNNLVNEGAKVILIKAEGGIGKTTLAQKWFEIQGLKYLELRVGTTSQNLNSVEDWVRFQLKNHFDENPEHNFMMMLEQFKTKLQEKKPGILIDNLEPVLKNGQFIETHKNYVDLLILLADKNLQSITLITTREQIDESKILPLTRFKIYDLQELSLKTWQEYFKNKEINIDNDSLNAIWRNYGGNAAAMDLLTADILKESQGDLKAYWQDNSEDLLRHRSLEQLVQSQFDKLRNDNLQAYKLLYRLGCYRYNYISTIPEEGLLCLLWDEPSERGKRRVVRELRESALVKFRDNQYYLYQVICQEAIDRIKLHGEWEKSHGEAGIFWGTFLSGISENYQFLIPKVIYTQGNNSQEQMYLNIDNAEKAANSNLNKLENVALEIVYHAGEFYHSNSFEELILHPKLSNNPFAESVIQMIFEYVECYEILGISLNQYGLITHILAVCDERECYFTESLKEFEYCQKSFEISKLFFQTALLIAKRVKHYNLVSKVSHSLAESHYYRGISLHHLGLYLHHSKIIKEQQSKVAFQESRSELEKSLQIYNEIQDNQEAKKVQQAIQSLLITIEYCS</sequence>
<dbReference type="eggNOG" id="COG1672">
    <property type="taxonomic scope" value="Bacteria"/>
</dbReference>
<dbReference type="AlphaFoldDB" id="K9WRZ3"/>
<dbReference type="Proteomes" id="UP000010475">
    <property type="component" value="Chromosome"/>
</dbReference>
<dbReference type="SUPFAM" id="SSF52540">
    <property type="entry name" value="P-loop containing nucleoside triphosphate hydrolases"/>
    <property type="match status" value="1"/>
</dbReference>
<accession>K9WRZ3</accession>
<dbReference type="EMBL" id="CP003642">
    <property type="protein sequence ID" value="AFZ22549.1"/>
    <property type="molecule type" value="Genomic_DNA"/>
</dbReference>
<dbReference type="Gene3D" id="3.40.50.300">
    <property type="entry name" value="P-loop containing nucleotide triphosphate hydrolases"/>
    <property type="match status" value="1"/>
</dbReference>
<feature type="compositionally biased region" description="Basic and acidic residues" evidence="1">
    <location>
        <begin position="129"/>
        <end position="138"/>
    </location>
</feature>
<proteinExistence type="predicted"/>
<evidence type="ECO:0008006" key="4">
    <source>
        <dbReference type="Google" id="ProtNLM"/>
    </source>
</evidence>
<protein>
    <recommendedName>
        <fullName evidence="4">NB-ARC domain-containing protein</fullName>
    </recommendedName>
</protein>
<evidence type="ECO:0000256" key="1">
    <source>
        <dbReference type="SAM" id="MobiDB-lite"/>
    </source>
</evidence>
<name>K9WRZ3_9NOST</name>
<feature type="region of interest" description="Disordered" evidence="1">
    <location>
        <begin position="114"/>
        <end position="138"/>
    </location>
</feature>
<dbReference type="PATRIC" id="fig|56107.3.peg.195"/>
<dbReference type="InterPro" id="IPR027417">
    <property type="entry name" value="P-loop_NTPase"/>
</dbReference>
<feature type="compositionally biased region" description="Polar residues" evidence="1">
    <location>
        <begin position="114"/>
        <end position="128"/>
    </location>
</feature>
<reference evidence="2 3" key="1">
    <citation type="submission" date="2012-06" db="EMBL/GenBank/DDBJ databases">
        <title>Finished chromosome of genome of Cylindrospermum stagnale PCC 7417.</title>
        <authorList>
            <consortium name="US DOE Joint Genome Institute"/>
            <person name="Gugger M."/>
            <person name="Coursin T."/>
            <person name="Rippka R."/>
            <person name="Tandeau De Marsac N."/>
            <person name="Huntemann M."/>
            <person name="Wei C.-L."/>
            <person name="Han J."/>
            <person name="Detter J.C."/>
            <person name="Han C."/>
            <person name="Tapia R."/>
            <person name="Chen A."/>
            <person name="Kyrpides N."/>
            <person name="Mavromatis K."/>
            <person name="Markowitz V."/>
            <person name="Szeto E."/>
            <person name="Ivanova N."/>
            <person name="Pagani I."/>
            <person name="Pati A."/>
            <person name="Goodwin L."/>
            <person name="Nordberg H.P."/>
            <person name="Cantor M.N."/>
            <person name="Hua S.X."/>
            <person name="Woyke T."/>
            <person name="Kerfeld C.A."/>
        </authorList>
    </citation>
    <scope>NUCLEOTIDE SEQUENCE [LARGE SCALE GENOMIC DNA]</scope>
    <source>
        <strain evidence="2 3">PCC 7417</strain>
    </source>
</reference>
<dbReference type="RefSeq" id="WP_015205808.1">
    <property type="nucleotide sequence ID" value="NC_019757.1"/>
</dbReference>
<evidence type="ECO:0000313" key="2">
    <source>
        <dbReference type="EMBL" id="AFZ22549.1"/>
    </source>
</evidence>
<keyword evidence="3" id="KW-1185">Reference proteome</keyword>
<organism evidence="2 3">
    <name type="scientific">Cylindrospermum stagnale PCC 7417</name>
    <dbReference type="NCBI Taxonomy" id="56107"/>
    <lineage>
        <taxon>Bacteria</taxon>
        <taxon>Bacillati</taxon>
        <taxon>Cyanobacteriota</taxon>
        <taxon>Cyanophyceae</taxon>
        <taxon>Nostocales</taxon>
        <taxon>Nostocaceae</taxon>
        <taxon>Cylindrospermum</taxon>
    </lineage>
</organism>
<dbReference type="OrthoDB" id="530353at2"/>